<keyword evidence="5" id="KW-1185">Reference proteome</keyword>
<protein>
    <recommendedName>
        <fullName evidence="3">Nitrile hydratase alpha/Thiocyanate hydrolase gamma domain-containing protein</fullName>
    </recommendedName>
</protein>
<gene>
    <name evidence="4" type="ordered locus">Plut_0881</name>
</gene>
<evidence type="ECO:0000313" key="5">
    <source>
        <dbReference type="Proteomes" id="UP000002709"/>
    </source>
</evidence>
<dbReference type="Pfam" id="PF02979">
    <property type="entry name" value="NHase_alpha"/>
    <property type="match status" value="1"/>
</dbReference>
<feature type="domain" description="Nitrile hydratase alpha/Thiocyanate hydrolase gamma" evidence="3">
    <location>
        <begin position="26"/>
        <end position="82"/>
    </location>
</feature>
<proteinExistence type="predicted"/>
<dbReference type="GO" id="GO:0046914">
    <property type="term" value="F:transition metal ion binding"/>
    <property type="evidence" value="ECO:0007669"/>
    <property type="project" value="InterPro"/>
</dbReference>
<feature type="compositionally biased region" description="Polar residues" evidence="2">
    <location>
        <begin position="1"/>
        <end position="14"/>
    </location>
</feature>
<dbReference type="SUPFAM" id="SSF56209">
    <property type="entry name" value="Nitrile hydratase alpha chain"/>
    <property type="match status" value="1"/>
</dbReference>
<keyword evidence="1" id="KW-0479">Metal-binding</keyword>
<dbReference type="STRING" id="319225.Plut_0881"/>
<evidence type="ECO:0000256" key="2">
    <source>
        <dbReference type="SAM" id="MobiDB-lite"/>
    </source>
</evidence>
<dbReference type="KEGG" id="plt:Plut_0881"/>
<dbReference type="InterPro" id="IPR036648">
    <property type="entry name" value="CN_Hdrase_a/SCN_Hdrase_g_sf"/>
</dbReference>
<dbReference type="HOGENOM" id="CLU_128602_2_0_10"/>
<reference evidence="5" key="1">
    <citation type="submission" date="2005-08" db="EMBL/GenBank/DDBJ databases">
        <title>Complete sequence of Pelodictyon luteolum DSM 273.</title>
        <authorList>
            <consortium name="US DOE Joint Genome Institute"/>
            <person name="Copeland A."/>
            <person name="Lucas S."/>
            <person name="Lapidus A."/>
            <person name="Barry K."/>
            <person name="Detter J.C."/>
            <person name="Glavina T."/>
            <person name="Hammon N."/>
            <person name="Israni S."/>
            <person name="Pitluck S."/>
            <person name="Bryant D."/>
            <person name="Schmutz J."/>
            <person name="Larimer F."/>
            <person name="Land M."/>
            <person name="Kyrpides N."/>
            <person name="Ivanova N."/>
            <person name="Richardson P."/>
        </authorList>
    </citation>
    <scope>NUCLEOTIDE SEQUENCE [LARGE SCALE GENOMIC DNA]</scope>
    <source>
        <strain evidence="5">DSM 273 / BCRC 81028 / 2530</strain>
    </source>
</reference>
<dbReference type="NCBIfam" id="TIGR03793">
    <property type="entry name" value="leader_NHLP"/>
    <property type="match status" value="1"/>
</dbReference>
<dbReference type="EMBL" id="CP000096">
    <property type="protein sequence ID" value="ABB23745.1"/>
    <property type="molecule type" value="Genomic_DNA"/>
</dbReference>
<name>Q3B4I6_CHLL3</name>
<dbReference type="InterPro" id="IPR004232">
    <property type="entry name" value="CN_Hdrtase_a/SCN_Hdrlase_g"/>
</dbReference>
<feature type="region of interest" description="Disordered" evidence="2">
    <location>
        <begin position="1"/>
        <end position="22"/>
    </location>
</feature>
<dbReference type="AlphaFoldDB" id="Q3B4I6"/>
<accession>Q3B4I6</accession>
<organism evidence="4 5">
    <name type="scientific">Chlorobium luteolum (strain DSM 273 / BCRC 81028 / 2530)</name>
    <name type="common">Pelodictyon luteolum</name>
    <dbReference type="NCBI Taxonomy" id="319225"/>
    <lineage>
        <taxon>Bacteria</taxon>
        <taxon>Pseudomonadati</taxon>
        <taxon>Chlorobiota</taxon>
        <taxon>Chlorobiia</taxon>
        <taxon>Chlorobiales</taxon>
        <taxon>Chlorobiaceae</taxon>
        <taxon>Chlorobium/Pelodictyon group</taxon>
        <taxon>Pelodictyon</taxon>
    </lineage>
</organism>
<dbReference type="GO" id="GO:0003824">
    <property type="term" value="F:catalytic activity"/>
    <property type="evidence" value="ECO:0007669"/>
    <property type="project" value="InterPro"/>
</dbReference>
<dbReference type="Gene3D" id="3.90.330.10">
    <property type="entry name" value="Nitrile hydratase alpha /Thiocyanate hydrolase gamma"/>
    <property type="match status" value="1"/>
</dbReference>
<dbReference type="Proteomes" id="UP000002709">
    <property type="component" value="Chromosome"/>
</dbReference>
<evidence type="ECO:0000256" key="1">
    <source>
        <dbReference type="ARBA" id="ARBA00022723"/>
    </source>
</evidence>
<sequence>MACNSDRSLLLSQPKTKDVPMEANEQQQALGKIIANAWADEGFKQQFIENPAEILRAEGISVPDGMMVNVMENTPTCMHIVLPQSPDIDLDGAALDALAGGEYVLCSGGWCQQE</sequence>
<dbReference type="InterPro" id="IPR022513">
    <property type="entry name" value="TOMM_pelo"/>
</dbReference>
<evidence type="ECO:0000259" key="3">
    <source>
        <dbReference type="Pfam" id="PF02979"/>
    </source>
</evidence>
<evidence type="ECO:0000313" key="4">
    <source>
        <dbReference type="EMBL" id="ABB23745.1"/>
    </source>
</evidence>